<dbReference type="EMBL" id="BJYG01000020">
    <property type="protein sequence ID" value="GEN63446.1"/>
    <property type="molecule type" value="Genomic_DNA"/>
</dbReference>
<protein>
    <submittedName>
        <fullName evidence="1">Uncharacterized protein</fullName>
    </submittedName>
</protein>
<dbReference type="AlphaFoldDB" id="A0A511XKH9"/>
<dbReference type="Proteomes" id="UP000321746">
    <property type="component" value="Unassembled WGS sequence"/>
</dbReference>
<name>A0A511XKH9_9PROT</name>
<organism evidence="1 2">
    <name type="scientific">Acetobacter oeni</name>
    <dbReference type="NCBI Taxonomy" id="304077"/>
    <lineage>
        <taxon>Bacteria</taxon>
        <taxon>Pseudomonadati</taxon>
        <taxon>Pseudomonadota</taxon>
        <taxon>Alphaproteobacteria</taxon>
        <taxon>Acetobacterales</taxon>
        <taxon>Acetobacteraceae</taxon>
        <taxon>Acetobacter</taxon>
    </lineage>
</organism>
<keyword evidence="2" id="KW-1185">Reference proteome</keyword>
<proteinExistence type="predicted"/>
<sequence>MIAGQAGQDVEDRDWVFPARFRRNEGTETRDEPEFFRLVAVKSEPSVAAEMFGTGCKGHY</sequence>
<reference evidence="1 2" key="1">
    <citation type="submission" date="2019-07" db="EMBL/GenBank/DDBJ databases">
        <title>Whole genome shotgun sequence of Acetobacter oeni NBRC 105207.</title>
        <authorList>
            <person name="Hosoyama A."/>
            <person name="Uohara A."/>
            <person name="Ohji S."/>
            <person name="Ichikawa N."/>
        </authorList>
    </citation>
    <scope>NUCLEOTIDE SEQUENCE [LARGE SCALE GENOMIC DNA]</scope>
    <source>
        <strain evidence="1 2">NBRC 105207</strain>
    </source>
</reference>
<gene>
    <name evidence="1" type="ORF">AOE01nite_16700</name>
</gene>
<accession>A0A511XKH9</accession>
<evidence type="ECO:0000313" key="1">
    <source>
        <dbReference type="EMBL" id="GEN63446.1"/>
    </source>
</evidence>
<evidence type="ECO:0000313" key="2">
    <source>
        <dbReference type="Proteomes" id="UP000321746"/>
    </source>
</evidence>
<comment type="caution">
    <text evidence="1">The sequence shown here is derived from an EMBL/GenBank/DDBJ whole genome shotgun (WGS) entry which is preliminary data.</text>
</comment>